<accession>A0AAQ4FJI5</accession>
<keyword evidence="2" id="KW-1185">Reference proteome</keyword>
<sequence>MEFHLLFDDDDDDGGIILLILRMKTAVVSESKCRTRPLFSNETGGQYCSPAISSDVKGSHFQYKGVNEGKVYKIRLLNHYY</sequence>
<dbReference type="AlphaFoldDB" id="A0AAQ4FJI5"/>
<dbReference type="Proteomes" id="UP001321473">
    <property type="component" value="Unassembled WGS sequence"/>
</dbReference>
<organism evidence="1 2">
    <name type="scientific">Amblyomma americanum</name>
    <name type="common">Lone star tick</name>
    <dbReference type="NCBI Taxonomy" id="6943"/>
    <lineage>
        <taxon>Eukaryota</taxon>
        <taxon>Metazoa</taxon>
        <taxon>Ecdysozoa</taxon>
        <taxon>Arthropoda</taxon>
        <taxon>Chelicerata</taxon>
        <taxon>Arachnida</taxon>
        <taxon>Acari</taxon>
        <taxon>Parasitiformes</taxon>
        <taxon>Ixodida</taxon>
        <taxon>Ixodoidea</taxon>
        <taxon>Ixodidae</taxon>
        <taxon>Amblyomminae</taxon>
        <taxon>Amblyomma</taxon>
    </lineage>
</organism>
<evidence type="ECO:0000313" key="1">
    <source>
        <dbReference type="EMBL" id="KAK8787350.1"/>
    </source>
</evidence>
<evidence type="ECO:0000313" key="2">
    <source>
        <dbReference type="Proteomes" id="UP001321473"/>
    </source>
</evidence>
<feature type="non-terminal residue" evidence="1">
    <location>
        <position position="81"/>
    </location>
</feature>
<name>A0AAQ4FJI5_AMBAM</name>
<gene>
    <name evidence="1" type="ORF">V5799_022872</name>
</gene>
<reference evidence="1 2" key="1">
    <citation type="journal article" date="2023" name="Arcadia Sci">
        <title>De novo assembly of a long-read Amblyomma americanum tick genome.</title>
        <authorList>
            <person name="Chou S."/>
            <person name="Poskanzer K.E."/>
            <person name="Rollins M."/>
            <person name="Thuy-Boun P.S."/>
        </authorList>
    </citation>
    <scope>NUCLEOTIDE SEQUENCE [LARGE SCALE GENOMIC DNA]</scope>
    <source>
        <strain evidence="1">F_SG_1</strain>
        <tissue evidence="1">Salivary glands</tissue>
    </source>
</reference>
<proteinExistence type="predicted"/>
<comment type="caution">
    <text evidence="1">The sequence shown here is derived from an EMBL/GenBank/DDBJ whole genome shotgun (WGS) entry which is preliminary data.</text>
</comment>
<protein>
    <submittedName>
        <fullName evidence="1">Uncharacterized protein</fullName>
    </submittedName>
</protein>
<dbReference type="EMBL" id="JARKHS020001900">
    <property type="protein sequence ID" value="KAK8787350.1"/>
    <property type="molecule type" value="Genomic_DNA"/>
</dbReference>